<dbReference type="EMBL" id="BK015049">
    <property type="protein sequence ID" value="DAD88889.1"/>
    <property type="molecule type" value="Genomic_DNA"/>
</dbReference>
<evidence type="ECO:0000313" key="1">
    <source>
        <dbReference type="EMBL" id="DAD88889.1"/>
    </source>
</evidence>
<sequence length="208" mass="24121">MSTTKNNKKATINTASVKVQFMTSSKDFTETMAKFWVAINEMADKKLILQNNLRISKEWAELKKDDAEAQAMYLADVEKYQAEFDAFKEEYNKRIDSCYELLTDELYSAYTTSEEEFKKAIKEWFTDLKIEATPTLISFMTVAVGYKNSSNKQLFKTGNTLSYKAKTTFKNSFMRALAQLMKDKNALKTDAYKYQYKEPEKKKKATAK</sequence>
<protein>
    <submittedName>
        <fullName evidence="1">Uncharacterized protein</fullName>
    </submittedName>
</protein>
<name>A0A8S5N2Q2_9CAUD</name>
<proteinExistence type="predicted"/>
<accession>A0A8S5N2Q2</accession>
<organism evidence="1">
    <name type="scientific">Siphoviridae sp. ctRuT6</name>
    <dbReference type="NCBI Taxonomy" id="2826339"/>
    <lineage>
        <taxon>Viruses</taxon>
        <taxon>Duplodnaviria</taxon>
        <taxon>Heunggongvirae</taxon>
        <taxon>Uroviricota</taxon>
        <taxon>Caudoviricetes</taxon>
    </lineage>
</organism>
<reference evidence="1" key="1">
    <citation type="journal article" date="2021" name="Proc. Natl. Acad. Sci. U.S.A.">
        <title>A Catalog of Tens of Thousands of Viruses from Human Metagenomes Reveals Hidden Associations with Chronic Diseases.</title>
        <authorList>
            <person name="Tisza M.J."/>
            <person name="Buck C.B."/>
        </authorList>
    </citation>
    <scope>NUCLEOTIDE SEQUENCE</scope>
    <source>
        <strain evidence="1">CtRuT6</strain>
    </source>
</reference>